<dbReference type="EMBL" id="ML994629">
    <property type="protein sequence ID" value="KAF2186689.1"/>
    <property type="molecule type" value="Genomic_DNA"/>
</dbReference>
<protein>
    <submittedName>
        <fullName evidence="1">Uncharacterized protein</fullName>
    </submittedName>
</protein>
<sequence length="438" mass="50554">MSKAFPFLRLPLELREAIYSLYFNPASLVQRRKDGAVEYKFDLRLYRVNKQIYSEAQTVFRRENVFIRIETPWLETVSHIARDGSVPIVAAEGRADEFRRYHSLVEVTGPLLDFGTSRHSMIILLDDLYEFCKIWFYSALNYPNLNPHLRITFVLQDPYYPADPKPIPLSLQKRLLLPFENVKGLRDWEAQGYDDSVKEELAKRMAVPYQSVGKCCEDSTAFMEAGDRAIAEGLPDTALELYQKAFHAIHILIMGRNRNVLADTFFHAPIESGRYNGQEATTVRIILRVKLVSRTINAYLKLRQFEEAAFWGMRSIKIMREAIDSDYEDFLTEFTGLADVGFIYLRTAIAFEKMEENKSEELKVYDEDDFASSWRLFPLAIRYLGGRSQKVVQEELKAHNAEWDGLDIFKVGRQTESSDVDSLAPMNQALDADVEVDD</sequence>
<dbReference type="OrthoDB" id="5229512at2759"/>
<reference evidence="1" key="1">
    <citation type="journal article" date="2020" name="Stud. Mycol.">
        <title>101 Dothideomycetes genomes: a test case for predicting lifestyles and emergence of pathogens.</title>
        <authorList>
            <person name="Haridas S."/>
            <person name="Albert R."/>
            <person name="Binder M."/>
            <person name="Bloem J."/>
            <person name="Labutti K."/>
            <person name="Salamov A."/>
            <person name="Andreopoulos B."/>
            <person name="Baker S."/>
            <person name="Barry K."/>
            <person name="Bills G."/>
            <person name="Bluhm B."/>
            <person name="Cannon C."/>
            <person name="Castanera R."/>
            <person name="Culley D."/>
            <person name="Daum C."/>
            <person name="Ezra D."/>
            <person name="Gonzalez J."/>
            <person name="Henrissat B."/>
            <person name="Kuo A."/>
            <person name="Liang C."/>
            <person name="Lipzen A."/>
            <person name="Lutzoni F."/>
            <person name="Magnuson J."/>
            <person name="Mondo S."/>
            <person name="Nolan M."/>
            <person name="Ohm R."/>
            <person name="Pangilinan J."/>
            <person name="Park H.-J."/>
            <person name="Ramirez L."/>
            <person name="Alfaro M."/>
            <person name="Sun H."/>
            <person name="Tritt A."/>
            <person name="Yoshinaga Y."/>
            <person name="Zwiers L.-H."/>
            <person name="Turgeon B."/>
            <person name="Goodwin S."/>
            <person name="Spatafora J."/>
            <person name="Crous P."/>
            <person name="Grigoriev I."/>
        </authorList>
    </citation>
    <scope>NUCLEOTIDE SEQUENCE</scope>
    <source>
        <strain evidence="1">CBS 207.26</strain>
    </source>
</reference>
<gene>
    <name evidence="1" type="ORF">K469DRAFT_630618</name>
</gene>
<keyword evidence="2" id="KW-1185">Reference proteome</keyword>
<name>A0A6A6E7Z2_9PEZI</name>
<evidence type="ECO:0000313" key="1">
    <source>
        <dbReference type="EMBL" id="KAF2186689.1"/>
    </source>
</evidence>
<proteinExistence type="predicted"/>
<accession>A0A6A6E7Z2</accession>
<dbReference type="Proteomes" id="UP000800200">
    <property type="component" value="Unassembled WGS sequence"/>
</dbReference>
<organism evidence="1 2">
    <name type="scientific">Zopfia rhizophila CBS 207.26</name>
    <dbReference type="NCBI Taxonomy" id="1314779"/>
    <lineage>
        <taxon>Eukaryota</taxon>
        <taxon>Fungi</taxon>
        <taxon>Dikarya</taxon>
        <taxon>Ascomycota</taxon>
        <taxon>Pezizomycotina</taxon>
        <taxon>Dothideomycetes</taxon>
        <taxon>Dothideomycetes incertae sedis</taxon>
        <taxon>Zopfiaceae</taxon>
        <taxon>Zopfia</taxon>
    </lineage>
</organism>
<dbReference type="AlphaFoldDB" id="A0A6A6E7Z2"/>
<evidence type="ECO:0000313" key="2">
    <source>
        <dbReference type="Proteomes" id="UP000800200"/>
    </source>
</evidence>